<organism evidence="2 3">
    <name type="scientific">Candidatus Anaerobutyricum stercoris</name>
    <dbReference type="NCBI Taxonomy" id="2838457"/>
    <lineage>
        <taxon>Bacteria</taxon>
        <taxon>Bacillati</taxon>
        <taxon>Bacillota</taxon>
        <taxon>Clostridia</taxon>
        <taxon>Lachnospirales</taxon>
        <taxon>Lachnospiraceae</taxon>
        <taxon>Anaerobutyricum</taxon>
    </lineage>
</organism>
<reference evidence="2" key="2">
    <citation type="submission" date="2021-04" db="EMBL/GenBank/DDBJ databases">
        <authorList>
            <person name="Gilroy R."/>
        </authorList>
    </citation>
    <scope>NUCLEOTIDE SEQUENCE</scope>
    <source>
        <strain evidence="2">CHK179-28034</strain>
    </source>
</reference>
<dbReference type="Pfam" id="PF05016">
    <property type="entry name" value="ParE_toxin"/>
    <property type="match status" value="1"/>
</dbReference>
<dbReference type="InterPro" id="IPR007712">
    <property type="entry name" value="RelE/ParE_toxin"/>
</dbReference>
<gene>
    <name evidence="2" type="ORF">H9968_06895</name>
</gene>
<dbReference type="InterPro" id="IPR035093">
    <property type="entry name" value="RelE/ParE_toxin_dom_sf"/>
</dbReference>
<comment type="caution">
    <text evidence="2">The sequence shown here is derived from an EMBL/GenBank/DDBJ whole genome shotgun (WGS) entry which is preliminary data.</text>
</comment>
<accession>A0A9D2J7L6</accession>
<dbReference type="AlphaFoldDB" id="A0A9D2J7L6"/>
<keyword evidence="1" id="KW-1277">Toxin-antitoxin system</keyword>
<dbReference type="Proteomes" id="UP000824049">
    <property type="component" value="Unassembled WGS sequence"/>
</dbReference>
<evidence type="ECO:0000313" key="2">
    <source>
        <dbReference type="EMBL" id="HIZ39636.1"/>
    </source>
</evidence>
<evidence type="ECO:0000256" key="1">
    <source>
        <dbReference type="ARBA" id="ARBA00022649"/>
    </source>
</evidence>
<proteinExistence type="predicted"/>
<name>A0A9D2J7L6_9FIRM</name>
<protein>
    <submittedName>
        <fullName evidence="2">Type II toxin-antitoxin system RelE/ParE family toxin</fullName>
    </submittedName>
</protein>
<dbReference type="EMBL" id="DXBR01000059">
    <property type="protein sequence ID" value="HIZ39636.1"/>
    <property type="molecule type" value="Genomic_DNA"/>
</dbReference>
<evidence type="ECO:0000313" key="3">
    <source>
        <dbReference type="Proteomes" id="UP000824049"/>
    </source>
</evidence>
<sequence>MDSFDVIISPNALSQLNRYIDYIQYTLLNVSAASNVWQDALETRKRLSLVAASLKYCRHPQLKQYGYRAINFTKHNYVMLYRIEGSTVYVDAIYHQLQDYENTFIDEFKITD</sequence>
<reference evidence="2" key="1">
    <citation type="journal article" date="2021" name="PeerJ">
        <title>Extensive microbial diversity within the chicken gut microbiome revealed by metagenomics and culture.</title>
        <authorList>
            <person name="Gilroy R."/>
            <person name="Ravi A."/>
            <person name="Getino M."/>
            <person name="Pursley I."/>
            <person name="Horton D.L."/>
            <person name="Alikhan N.F."/>
            <person name="Baker D."/>
            <person name="Gharbi K."/>
            <person name="Hall N."/>
            <person name="Watson M."/>
            <person name="Adriaenssens E.M."/>
            <person name="Foster-Nyarko E."/>
            <person name="Jarju S."/>
            <person name="Secka A."/>
            <person name="Antonio M."/>
            <person name="Oren A."/>
            <person name="Chaudhuri R.R."/>
            <person name="La Ragione R."/>
            <person name="Hildebrand F."/>
            <person name="Pallen M.J."/>
        </authorList>
    </citation>
    <scope>NUCLEOTIDE SEQUENCE</scope>
    <source>
        <strain evidence="2">CHK179-28034</strain>
    </source>
</reference>
<dbReference type="Gene3D" id="3.30.2310.20">
    <property type="entry name" value="RelE-like"/>
    <property type="match status" value="1"/>
</dbReference>